<evidence type="ECO:0000256" key="1">
    <source>
        <dbReference type="ARBA" id="ARBA00022741"/>
    </source>
</evidence>
<comment type="caution">
    <text evidence="5">The sequence shown here is derived from an EMBL/GenBank/DDBJ whole genome shotgun (WGS) entry which is preliminary data.</text>
</comment>
<name>A0A811NAC7_9POAL</name>
<keyword evidence="2" id="KW-0067">ATP-binding</keyword>
<evidence type="ECO:0000259" key="4">
    <source>
        <dbReference type="SMART" id="SM00382"/>
    </source>
</evidence>
<protein>
    <recommendedName>
        <fullName evidence="4">AAA+ ATPase domain-containing protein</fullName>
    </recommendedName>
</protein>
<keyword evidence="6" id="KW-1185">Reference proteome</keyword>
<dbReference type="Gene3D" id="3.40.50.300">
    <property type="entry name" value="P-loop containing nucleotide triphosphate hydrolases"/>
    <property type="match status" value="1"/>
</dbReference>
<feature type="region of interest" description="Disordered" evidence="3">
    <location>
        <begin position="430"/>
        <end position="449"/>
    </location>
</feature>
<dbReference type="InterPro" id="IPR003593">
    <property type="entry name" value="AAA+_ATPase"/>
</dbReference>
<dbReference type="Proteomes" id="UP000604825">
    <property type="component" value="Unassembled WGS sequence"/>
</dbReference>
<keyword evidence="1" id="KW-0547">Nucleotide-binding</keyword>
<feature type="domain" description="AAA+ ATPase" evidence="4">
    <location>
        <begin position="195"/>
        <end position="328"/>
    </location>
</feature>
<dbReference type="GO" id="GO:0005524">
    <property type="term" value="F:ATP binding"/>
    <property type="evidence" value="ECO:0007669"/>
    <property type="project" value="UniProtKB-KW"/>
</dbReference>
<evidence type="ECO:0000256" key="2">
    <source>
        <dbReference type="ARBA" id="ARBA00022840"/>
    </source>
</evidence>
<feature type="compositionally biased region" description="Low complexity" evidence="3">
    <location>
        <begin position="29"/>
        <end position="42"/>
    </location>
</feature>
<proteinExistence type="predicted"/>
<dbReference type="FunFam" id="3.40.50.300:FF:001088">
    <property type="entry name" value="uncharacterized protein ycf45 isoform X2"/>
    <property type="match status" value="1"/>
</dbReference>
<dbReference type="PANTHER" id="PTHR20953:SF14">
    <property type="entry name" value="PROTEIN SEEDLING PLASTID DEVELOPMENT 1"/>
    <property type="match status" value="1"/>
</dbReference>
<evidence type="ECO:0000256" key="3">
    <source>
        <dbReference type="SAM" id="MobiDB-lite"/>
    </source>
</evidence>
<feature type="compositionally biased region" description="Low complexity" evidence="3">
    <location>
        <begin position="1"/>
        <end position="22"/>
    </location>
</feature>
<evidence type="ECO:0000313" key="6">
    <source>
        <dbReference type="Proteomes" id="UP000604825"/>
    </source>
</evidence>
<dbReference type="SUPFAM" id="SSF52540">
    <property type="entry name" value="P-loop containing nucleoside triphosphate hydrolases"/>
    <property type="match status" value="1"/>
</dbReference>
<sequence>MLRALNPSPSPSPLRARPACRASPRRPSRGSWARPRAAAQPPVRRPSGDRLCARSRGAAAAALLPAPGATAAAPGARGELEAFLEVVPARMRRGLALHQEVRDLVEVVMDLGRRPVARFPSGDWAISDQVVTADDLRQAVAKVGDFSEDNRSGINHSLHRISAIRNRKAQIIGLTCRVGRAISGSAEMIRDLVVSGGSILVIGPPGVGKTTLIREIARILADEGKKRVIIVDTSNEIGGDGDIPHSGIGRARRMQVPKVTMQHNVMIEAVENHMPEVIVIDEIGTELEAMAASTIAQRGVQLVGTAHGVTIESIIKNPCLQMLVGGIESVTLGDEEAKKRKVQKTILERKGPPTFSCAVEMISKTECRVHHKLDATVDAILAGKPPKFEARKMHNKSTESEMLLVIPDREYEIESLPLYQEDMVTKSISSEGNLSEDFTSSRQTKIKSMPSDDNFGDDFVYTRKAKGKKSVPGKSLVRVYTYQTNTMAQIVKAIRMIVGRDNRSSSKQPKVMEGEIEIEDDAPIRKPSLEEIDALEHCAVL</sequence>
<dbReference type="SMART" id="SM00382">
    <property type="entry name" value="AAA"/>
    <property type="match status" value="1"/>
</dbReference>
<dbReference type="OrthoDB" id="26838at2759"/>
<reference evidence="5" key="1">
    <citation type="submission" date="2020-10" db="EMBL/GenBank/DDBJ databases">
        <authorList>
            <person name="Han B."/>
            <person name="Lu T."/>
            <person name="Zhao Q."/>
            <person name="Huang X."/>
            <person name="Zhao Y."/>
        </authorList>
    </citation>
    <scope>NUCLEOTIDE SEQUENCE</scope>
</reference>
<organism evidence="5 6">
    <name type="scientific">Miscanthus lutarioriparius</name>
    <dbReference type="NCBI Taxonomy" id="422564"/>
    <lineage>
        <taxon>Eukaryota</taxon>
        <taxon>Viridiplantae</taxon>
        <taxon>Streptophyta</taxon>
        <taxon>Embryophyta</taxon>
        <taxon>Tracheophyta</taxon>
        <taxon>Spermatophyta</taxon>
        <taxon>Magnoliopsida</taxon>
        <taxon>Liliopsida</taxon>
        <taxon>Poales</taxon>
        <taxon>Poaceae</taxon>
        <taxon>PACMAD clade</taxon>
        <taxon>Panicoideae</taxon>
        <taxon>Andropogonodae</taxon>
        <taxon>Andropogoneae</taxon>
        <taxon>Saccharinae</taxon>
        <taxon>Miscanthus</taxon>
    </lineage>
</organism>
<gene>
    <name evidence="5" type="ORF">NCGR_LOCUS14217</name>
</gene>
<dbReference type="EMBL" id="CAJGYO010000003">
    <property type="protein sequence ID" value="CAD6220791.1"/>
    <property type="molecule type" value="Genomic_DNA"/>
</dbReference>
<feature type="compositionally biased region" description="Polar residues" evidence="3">
    <location>
        <begin position="430"/>
        <end position="443"/>
    </location>
</feature>
<dbReference type="AlphaFoldDB" id="A0A811NAC7"/>
<dbReference type="InterPro" id="IPR027417">
    <property type="entry name" value="P-loop_NTPase"/>
</dbReference>
<evidence type="ECO:0000313" key="5">
    <source>
        <dbReference type="EMBL" id="CAD6220791.1"/>
    </source>
</evidence>
<feature type="region of interest" description="Disordered" evidence="3">
    <location>
        <begin position="1"/>
        <end position="50"/>
    </location>
</feature>
<dbReference type="Pfam" id="PF19568">
    <property type="entry name" value="Spore_III_AA"/>
    <property type="match status" value="1"/>
</dbReference>
<accession>A0A811NAC7</accession>
<dbReference type="InterPro" id="IPR045735">
    <property type="entry name" value="Spore_III_AA_AAA+_ATPase"/>
</dbReference>
<dbReference type="PANTHER" id="PTHR20953">
    <property type="entry name" value="KINASE-RELATED"/>
    <property type="match status" value="1"/>
</dbReference>
<dbReference type="CDD" id="cd00009">
    <property type="entry name" value="AAA"/>
    <property type="match status" value="1"/>
</dbReference>